<feature type="region of interest" description="Disordered" evidence="1">
    <location>
        <begin position="908"/>
        <end position="941"/>
    </location>
</feature>
<reference evidence="3" key="1">
    <citation type="submission" date="2021-02" db="EMBL/GenBank/DDBJ databases">
        <authorList>
            <person name="Nowell W R."/>
        </authorList>
    </citation>
    <scope>NUCLEOTIDE SEQUENCE</scope>
</reference>
<evidence type="ECO:0000313" key="4">
    <source>
        <dbReference type="EMBL" id="CAF3716899.1"/>
    </source>
</evidence>
<feature type="region of interest" description="Disordered" evidence="1">
    <location>
        <begin position="1067"/>
        <end position="1104"/>
    </location>
</feature>
<dbReference type="GO" id="GO:0005763">
    <property type="term" value="C:mitochondrial small ribosomal subunit"/>
    <property type="evidence" value="ECO:0007669"/>
    <property type="project" value="InterPro"/>
</dbReference>
<feature type="domain" description="G-patch" evidence="2">
    <location>
        <begin position="1229"/>
        <end position="1275"/>
    </location>
</feature>
<dbReference type="PANTHER" id="PTHR24088">
    <property type="entry name" value="28S RIBOSOMAL PROTEIN S17, MITOCHONDRIAL"/>
    <property type="match status" value="1"/>
</dbReference>
<dbReference type="Proteomes" id="UP000663829">
    <property type="component" value="Unassembled WGS sequence"/>
</dbReference>
<evidence type="ECO:0000313" key="5">
    <source>
        <dbReference type="Proteomes" id="UP000663829"/>
    </source>
</evidence>
<dbReference type="SUPFAM" id="SSF50249">
    <property type="entry name" value="Nucleic acid-binding proteins"/>
    <property type="match status" value="1"/>
</dbReference>
<dbReference type="PANTHER" id="PTHR24088:SF0">
    <property type="entry name" value="SMALL RIBOSOMAL SUBUNIT PROTEIN US17M"/>
    <property type="match status" value="1"/>
</dbReference>
<evidence type="ECO:0000313" key="3">
    <source>
        <dbReference type="EMBL" id="CAF0940322.1"/>
    </source>
</evidence>
<dbReference type="Gene3D" id="3.40.30.10">
    <property type="entry name" value="Glutaredoxin"/>
    <property type="match status" value="1"/>
</dbReference>
<feature type="region of interest" description="Disordered" evidence="1">
    <location>
        <begin position="1192"/>
        <end position="1214"/>
    </location>
</feature>
<accession>A0A814CEC3</accession>
<dbReference type="PROSITE" id="PS50174">
    <property type="entry name" value="G_PATCH"/>
    <property type="match status" value="1"/>
</dbReference>
<dbReference type="Proteomes" id="UP000681722">
    <property type="component" value="Unassembled WGS sequence"/>
</dbReference>
<dbReference type="EMBL" id="CAJNOQ010002127">
    <property type="protein sequence ID" value="CAF0940322.1"/>
    <property type="molecule type" value="Genomic_DNA"/>
</dbReference>
<dbReference type="Gene3D" id="2.40.50.140">
    <property type="entry name" value="Nucleic acid-binding proteins"/>
    <property type="match status" value="1"/>
</dbReference>
<dbReference type="InterPro" id="IPR039193">
    <property type="entry name" value="Ribosomal_uS17m_metazoa"/>
</dbReference>
<dbReference type="EMBL" id="CAJOBC010002127">
    <property type="protein sequence ID" value="CAF3716899.1"/>
    <property type="molecule type" value="Genomic_DNA"/>
</dbReference>
<dbReference type="InterPro" id="IPR012340">
    <property type="entry name" value="NA-bd_OB-fold"/>
</dbReference>
<dbReference type="GO" id="GO:0003676">
    <property type="term" value="F:nucleic acid binding"/>
    <property type="evidence" value="ECO:0007669"/>
    <property type="project" value="InterPro"/>
</dbReference>
<feature type="compositionally biased region" description="Low complexity" evidence="1">
    <location>
        <begin position="969"/>
        <end position="988"/>
    </location>
</feature>
<keyword evidence="5" id="KW-1185">Reference proteome</keyword>
<dbReference type="OrthoDB" id="427280at2759"/>
<dbReference type="InterPro" id="IPR036249">
    <property type="entry name" value="Thioredoxin-like_sf"/>
</dbReference>
<evidence type="ECO:0000259" key="2">
    <source>
        <dbReference type="PROSITE" id="PS50174"/>
    </source>
</evidence>
<feature type="region of interest" description="Disordered" evidence="1">
    <location>
        <begin position="845"/>
        <end position="886"/>
    </location>
</feature>
<feature type="compositionally biased region" description="Low complexity" evidence="1">
    <location>
        <begin position="1072"/>
        <end position="1086"/>
    </location>
</feature>
<gene>
    <name evidence="3" type="ORF">GPM918_LOCUS10672</name>
    <name evidence="4" type="ORF">SRO942_LOCUS10673</name>
</gene>
<evidence type="ECO:0000256" key="1">
    <source>
        <dbReference type="SAM" id="MobiDB-lite"/>
    </source>
</evidence>
<name>A0A814CEC3_9BILA</name>
<dbReference type="InterPro" id="IPR000467">
    <property type="entry name" value="G_patch_dom"/>
</dbReference>
<dbReference type="SMART" id="SM00443">
    <property type="entry name" value="G_patch"/>
    <property type="match status" value="1"/>
</dbReference>
<dbReference type="GO" id="GO:0003735">
    <property type="term" value="F:structural constituent of ribosome"/>
    <property type="evidence" value="ECO:0007669"/>
    <property type="project" value="InterPro"/>
</dbReference>
<dbReference type="SUPFAM" id="SSF52833">
    <property type="entry name" value="Thioredoxin-like"/>
    <property type="match status" value="1"/>
</dbReference>
<feature type="compositionally biased region" description="Polar residues" evidence="1">
    <location>
        <begin position="1000"/>
        <end position="1015"/>
    </location>
</feature>
<proteinExistence type="predicted"/>
<organism evidence="3 5">
    <name type="scientific">Didymodactylos carnosus</name>
    <dbReference type="NCBI Taxonomy" id="1234261"/>
    <lineage>
        <taxon>Eukaryota</taxon>
        <taxon>Metazoa</taxon>
        <taxon>Spiralia</taxon>
        <taxon>Gnathifera</taxon>
        <taxon>Rotifera</taxon>
        <taxon>Eurotatoria</taxon>
        <taxon>Bdelloidea</taxon>
        <taxon>Philodinida</taxon>
        <taxon>Philodinidae</taxon>
        <taxon>Didymodactylos</taxon>
    </lineage>
</organism>
<feature type="region of interest" description="Disordered" evidence="1">
    <location>
        <begin position="961"/>
        <end position="1041"/>
    </location>
</feature>
<comment type="caution">
    <text evidence="3">The sequence shown here is derived from an EMBL/GenBank/DDBJ whole genome shotgun (WGS) entry which is preliminary data.</text>
</comment>
<dbReference type="Pfam" id="PF01585">
    <property type="entry name" value="G-patch"/>
    <property type="match status" value="1"/>
</dbReference>
<dbReference type="GO" id="GO:0032543">
    <property type="term" value="P:mitochondrial translation"/>
    <property type="evidence" value="ECO:0007669"/>
    <property type="project" value="TreeGrafter"/>
</dbReference>
<sequence>MATQLSSLLIGRVLSKNNPSTAIVRVLQMKLDDNFNMFFNQRIDYKTFDKNTQTKVGDIVLLKQRPKHECRYPLERYEISEVVYDLGHIKDPLTGRRCNGLRFLDEPSIINDKLNQFQRVQEPLKITNDFLNAILNELQPFENFLLKHKLFLTYHLCDELRIDGFEEANKCIYGVSFKLIKTENGETTSQRLYTKHAQIQQESSAAVFDYISEILYNVTLVETSNELSDSLRDIHKVVINTAFFTPTIHLNMSKIILNYGEWFYFIYQNSSLDISRISCTIRVYVTITANDYTCSTYDNIRLTLEYLLAKNPMSSISSLMHLTYVNIYPRITKTFFYVHDSTPLVDSLNVIWNYTDTIVISVDINDLNENDRQNRLVQGFYPFYLFWSPEINQFQRLGDQLSVELVQTLINNNEEKRINQYSFSDDKHSQIDENDVLLDNVIIIQNTEQYQNILTQNINNRFVILYTVRWDSTSKLAKKTFHYLSMLLKWTQLVFIEIDCFDLTDLCEENDIFFWPQIHLYDKYQIYNGKYHGSTDENEMASSLLRHAVDQPYEICLNNSSSRRDAIDKLLSVQNVYVIGYFETETNDEWFSYQKIAEQFRNENIFFMTCISNISDMTSTLCKKLPCLTITQNIDLLSPDKTSVYYFDDQISLKNAFRLNLVPFVPSTFMKKFSSTSTVTFVAASKRHLTSISTFSKAIEEFFLHDDIDEQTIRPFLWIDINSPWILTINQYGDHIYPALIHITFINHSVYLLENPSHSLDILQWLKSIKSGTILPTYILPIIPSSLSQDVMDFLKQMKDDEDFLNSYPTVEEYSHTLNEHGLAIQKKVMDQLAFDLNAALNETCPKTNTTPVKSKRRKKRVPPTNNSSTVNIACHSDASDSTTQENLTLRMTCRSEGEDSEVLSKVGSTLLASESDSTPRIDTSTRRRRRRPFKKPSPPIMIATSANVTMTTSDQLMKNRTSGHGKMSSSTVTTASGSGYNGNSTSYPRRRRRHCISEGSGNNNDMYVSVNTPRSSSSSFSITTIGKRKRSARASSRFVHNSHEDLHRPLNTSINECELTLMDDNNRTQMSSSSSLNLSDTDPSPTSNEADDEQSDFPRDESVPNVVKWWEENNNDFDEDEMLPTIDVNLEKLVNGAFTVMLQSSKTSFQNRLKSYITSREILTGNRRTIPDDIKKNISTHMRRQARPLRDYKRSHHSSYNHKRRKYGETNANKTDEARIMPATPISSNNIGHQLLQKFGWQPGFGLGKVSSGIVNPVQVIYRNHRGGLGYETESLKADCETKDDSFNEKMDSENAQ</sequence>
<feature type="compositionally biased region" description="Basic residues" evidence="1">
    <location>
        <begin position="1192"/>
        <end position="1207"/>
    </location>
</feature>
<protein>
    <recommendedName>
        <fullName evidence="2">G-patch domain-containing protein</fullName>
    </recommendedName>
</protein>